<keyword evidence="4 8" id="KW-1133">Transmembrane helix</keyword>
<dbReference type="PANTHER" id="PTHR30572:SF4">
    <property type="entry name" value="ABC TRANSPORTER PERMEASE YTRF"/>
    <property type="match status" value="1"/>
</dbReference>
<name>A0ABN2U5G1_9ACTN</name>
<dbReference type="PANTHER" id="PTHR30572">
    <property type="entry name" value="MEMBRANE COMPONENT OF TRANSPORTER-RELATED"/>
    <property type="match status" value="1"/>
</dbReference>
<proteinExistence type="inferred from homology"/>
<feature type="transmembrane region" description="Helical" evidence="8">
    <location>
        <begin position="400"/>
        <end position="433"/>
    </location>
</feature>
<organism evidence="11 12">
    <name type="scientific">Catenulispora yoronensis</name>
    <dbReference type="NCBI Taxonomy" id="450799"/>
    <lineage>
        <taxon>Bacteria</taxon>
        <taxon>Bacillati</taxon>
        <taxon>Actinomycetota</taxon>
        <taxon>Actinomycetes</taxon>
        <taxon>Catenulisporales</taxon>
        <taxon>Catenulisporaceae</taxon>
        <taxon>Catenulispora</taxon>
    </lineage>
</organism>
<dbReference type="InterPro" id="IPR003838">
    <property type="entry name" value="ABC3_permease_C"/>
</dbReference>
<evidence type="ECO:0000313" key="11">
    <source>
        <dbReference type="EMBL" id="GAA2029862.1"/>
    </source>
</evidence>
<feature type="domain" description="ABC3 transporter permease C-terminal" evidence="9">
    <location>
        <begin position="360"/>
        <end position="510"/>
    </location>
</feature>
<dbReference type="InterPro" id="IPR050250">
    <property type="entry name" value="Macrolide_Exporter_MacB"/>
</dbReference>
<dbReference type="RefSeq" id="WP_344666371.1">
    <property type="nucleotide sequence ID" value="NZ_BAAAQN010000016.1"/>
</dbReference>
<dbReference type="Pfam" id="PF02687">
    <property type="entry name" value="FtsX"/>
    <property type="match status" value="1"/>
</dbReference>
<evidence type="ECO:0000256" key="7">
    <source>
        <dbReference type="SAM" id="MobiDB-lite"/>
    </source>
</evidence>
<evidence type="ECO:0000259" key="9">
    <source>
        <dbReference type="Pfam" id="PF02687"/>
    </source>
</evidence>
<evidence type="ECO:0000256" key="5">
    <source>
        <dbReference type="ARBA" id="ARBA00023136"/>
    </source>
</evidence>
<reference evidence="11 12" key="1">
    <citation type="journal article" date="2019" name="Int. J. Syst. Evol. Microbiol.">
        <title>The Global Catalogue of Microorganisms (GCM) 10K type strain sequencing project: providing services to taxonomists for standard genome sequencing and annotation.</title>
        <authorList>
            <consortium name="The Broad Institute Genomics Platform"/>
            <consortium name="The Broad Institute Genome Sequencing Center for Infectious Disease"/>
            <person name="Wu L."/>
            <person name="Ma J."/>
        </authorList>
    </citation>
    <scope>NUCLEOTIDE SEQUENCE [LARGE SCALE GENOMIC DNA]</scope>
    <source>
        <strain evidence="11 12">JCM 16014</strain>
    </source>
</reference>
<evidence type="ECO:0000313" key="12">
    <source>
        <dbReference type="Proteomes" id="UP001500751"/>
    </source>
</evidence>
<feature type="region of interest" description="Disordered" evidence="7">
    <location>
        <begin position="1"/>
        <end position="37"/>
    </location>
</feature>
<evidence type="ECO:0000259" key="10">
    <source>
        <dbReference type="Pfam" id="PF12704"/>
    </source>
</evidence>
<evidence type="ECO:0000256" key="2">
    <source>
        <dbReference type="ARBA" id="ARBA00022475"/>
    </source>
</evidence>
<evidence type="ECO:0000256" key="4">
    <source>
        <dbReference type="ARBA" id="ARBA00022989"/>
    </source>
</evidence>
<feature type="region of interest" description="Disordered" evidence="7">
    <location>
        <begin position="102"/>
        <end position="141"/>
    </location>
</feature>
<dbReference type="EMBL" id="BAAAQN010000016">
    <property type="protein sequence ID" value="GAA2029862.1"/>
    <property type="molecule type" value="Genomic_DNA"/>
</dbReference>
<dbReference type="InterPro" id="IPR025857">
    <property type="entry name" value="MacB_PCD"/>
</dbReference>
<accession>A0ABN2U5G1</accession>
<keyword evidence="3 8" id="KW-0812">Transmembrane</keyword>
<feature type="compositionally biased region" description="Basic and acidic residues" evidence="7">
    <location>
        <begin position="1"/>
        <end position="36"/>
    </location>
</feature>
<feature type="transmembrane region" description="Helical" evidence="8">
    <location>
        <begin position="475"/>
        <end position="501"/>
    </location>
</feature>
<feature type="transmembrane region" description="Helical" evidence="8">
    <location>
        <begin position="56"/>
        <end position="76"/>
    </location>
</feature>
<comment type="caution">
    <text evidence="11">The sequence shown here is derived from an EMBL/GenBank/DDBJ whole genome shotgun (WGS) entry which is preliminary data.</text>
</comment>
<gene>
    <name evidence="11" type="ORF">GCM10009839_31800</name>
</gene>
<keyword evidence="2" id="KW-1003">Cell membrane</keyword>
<evidence type="ECO:0000256" key="6">
    <source>
        <dbReference type="ARBA" id="ARBA00038076"/>
    </source>
</evidence>
<feature type="transmembrane region" description="Helical" evidence="8">
    <location>
        <begin position="358"/>
        <end position="379"/>
    </location>
</feature>
<evidence type="ECO:0000256" key="3">
    <source>
        <dbReference type="ARBA" id="ARBA00022692"/>
    </source>
</evidence>
<comment type="subcellular location">
    <subcellularLocation>
        <location evidence="1">Cell membrane</location>
        <topology evidence="1">Multi-pass membrane protein</topology>
    </subcellularLocation>
</comment>
<protein>
    <submittedName>
        <fullName evidence="11">ABC transporter permease</fullName>
    </submittedName>
</protein>
<feature type="domain" description="MacB-like periplasmic core" evidence="10">
    <location>
        <begin position="55"/>
        <end position="322"/>
    </location>
</feature>
<evidence type="ECO:0000256" key="8">
    <source>
        <dbReference type="SAM" id="Phobius"/>
    </source>
</evidence>
<evidence type="ECO:0000256" key="1">
    <source>
        <dbReference type="ARBA" id="ARBA00004651"/>
    </source>
</evidence>
<dbReference type="Pfam" id="PF12704">
    <property type="entry name" value="MacB_PCD"/>
    <property type="match status" value="1"/>
</dbReference>
<sequence>MSRTRTDRTDRAARGDREDRATRPDHGLGLRPDRPTRPLRAIHPLREVRRRWRQTLLSGAGLGVGIGLVVTVMAAANGLGDAERAVLHSLYGVGTDISVTKASPSAGAPDPKDLNASGSSGKGIGYSPGKDPQPVDQLTPAPGLSWLPSAAAAQAGRLHGVAEVAGGLTLSDTSFIVPALSQIAPDGTPPASAFPTTLLVSGVDVAHPSLGPFASAKLVAGRGFTDADRGADVAVVDSAYAAAHSLAVGGSVTVELHRFTIIGLAAQPAGSADVSIPLARAQALAKASSTSPYTGMTSPDMVTDIYVRAAGASDVAGVRSGLARLLPAATVSSASSLADQVSGSLKDVSRLINQLGRWLSAGVLTAAFVLASLLTLAAVSSRRRELGTLRALGWPRRLVVGQITAEALVTGAVGAVFGVAIGLGGAAVLSAIAPKLTATVANSPGNVAPKNVGINATGMHVTDAPGSLHDLAVRMAAPVSASLLLVAVATALAGGLVAGLVGSWRASRLPPAAAMSDVG</sequence>
<keyword evidence="5 8" id="KW-0472">Membrane</keyword>
<comment type="similarity">
    <text evidence="6">Belongs to the ABC-4 integral membrane protein family.</text>
</comment>
<keyword evidence="12" id="KW-1185">Reference proteome</keyword>
<dbReference type="Proteomes" id="UP001500751">
    <property type="component" value="Unassembled WGS sequence"/>
</dbReference>